<accession>A0A133UCQ3</accession>
<evidence type="ECO:0000259" key="2">
    <source>
        <dbReference type="Pfam" id="PF00884"/>
    </source>
</evidence>
<dbReference type="EMBL" id="LHXN01000091">
    <property type="protein sequence ID" value="KXA91958.1"/>
    <property type="molecule type" value="Genomic_DNA"/>
</dbReference>
<dbReference type="SUPFAM" id="SSF53649">
    <property type="entry name" value="Alkaline phosphatase-like"/>
    <property type="match status" value="1"/>
</dbReference>
<evidence type="ECO:0000313" key="4">
    <source>
        <dbReference type="Proteomes" id="UP000070373"/>
    </source>
</evidence>
<keyword evidence="4" id="KW-1185">Reference proteome</keyword>
<evidence type="ECO:0000256" key="1">
    <source>
        <dbReference type="ARBA" id="ARBA00008779"/>
    </source>
</evidence>
<feature type="domain" description="Sulfatase N-terminal" evidence="2">
    <location>
        <begin position="17"/>
        <end position="233"/>
    </location>
</feature>
<reference evidence="3 4" key="1">
    <citation type="journal article" date="2016" name="Sci. Rep.">
        <title>Metabolic traits of an uncultured archaeal lineage -MSBL1- from brine pools of the Red Sea.</title>
        <authorList>
            <person name="Mwirichia R."/>
            <person name="Alam I."/>
            <person name="Rashid M."/>
            <person name="Vinu M."/>
            <person name="Ba-Alawi W."/>
            <person name="Anthony Kamau A."/>
            <person name="Kamanda Ngugi D."/>
            <person name="Goker M."/>
            <person name="Klenk H.P."/>
            <person name="Bajic V."/>
            <person name="Stingl U."/>
        </authorList>
    </citation>
    <scope>NUCLEOTIDE SEQUENCE [LARGE SCALE GENOMIC DNA]</scope>
    <source>
        <strain evidence="3">SCGC-AAA259E17</strain>
    </source>
</reference>
<protein>
    <recommendedName>
        <fullName evidence="2">Sulfatase N-terminal domain-containing protein</fullName>
    </recommendedName>
</protein>
<dbReference type="InterPro" id="IPR000917">
    <property type="entry name" value="Sulfatase_N"/>
</dbReference>
<name>A0A133UCQ3_9EURY</name>
<dbReference type="InterPro" id="IPR017850">
    <property type="entry name" value="Alkaline_phosphatase_core_sf"/>
</dbReference>
<gene>
    <name evidence="3" type="ORF">AKJ64_04305</name>
</gene>
<dbReference type="Proteomes" id="UP000070373">
    <property type="component" value="Unassembled WGS sequence"/>
</dbReference>
<dbReference type="GO" id="GO:0004065">
    <property type="term" value="F:arylsulfatase activity"/>
    <property type="evidence" value="ECO:0007669"/>
    <property type="project" value="TreeGrafter"/>
</dbReference>
<dbReference type="PANTHER" id="PTHR42693:SF33">
    <property type="entry name" value="ARYLSULFATASE"/>
    <property type="match status" value="1"/>
</dbReference>
<dbReference type="PANTHER" id="PTHR42693">
    <property type="entry name" value="ARYLSULFATASE FAMILY MEMBER"/>
    <property type="match status" value="1"/>
</dbReference>
<proteinExistence type="inferred from homology"/>
<evidence type="ECO:0000313" key="3">
    <source>
        <dbReference type="EMBL" id="KXA91958.1"/>
    </source>
</evidence>
<dbReference type="InterPro" id="IPR050738">
    <property type="entry name" value="Sulfatase"/>
</dbReference>
<dbReference type="Gene3D" id="3.40.720.10">
    <property type="entry name" value="Alkaline Phosphatase, subunit A"/>
    <property type="match status" value="1"/>
</dbReference>
<sequence length="352" mass="41174">MEEFSPENPPIAECYSEEGFRTGMISNLIYPCPWLMNGFQDIYPPGREFQGGYPEEVTKESSRWLENHADEDFFLFAHYWTPHYDYFKRSEKTFRDMFSPDEYEDHVPDLGYIKENETLRSRFKSVSYSGLGEKIDVAQALAAYDSNIRYVDENIKKLIEKLEELGIRDETLIVFTSDHGEAFGEYGFWEHLSCYRNVSKIPLIIEGLSIQNNKVPQFTQHIDIMPTLLQLSGLEGPDKVSGRKMNPLLNGREDQFRKEVVVNTEHGSVQRMFIRDNYALVHALEKGDWSHLKKYELFDLQEDPEQTNDLSCEMEEKTQEMRLALDDWLTEKLANKPDPLQLSYFRKHDSNG</sequence>
<organism evidence="3 4">
    <name type="scientific">candidate division MSBL1 archaeon SCGC-AAA259E17</name>
    <dbReference type="NCBI Taxonomy" id="1698263"/>
    <lineage>
        <taxon>Archaea</taxon>
        <taxon>Methanobacteriati</taxon>
        <taxon>Methanobacteriota</taxon>
        <taxon>candidate division MSBL1</taxon>
    </lineage>
</organism>
<comment type="similarity">
    <text evidence="1">Belongs to the sulfatase family.</text>
</comment>
<dbReference type="Pfam" id="PF00884">
    <property type="entry name" value="Sulfatase"/>
    <property type="match status" value="1"/>
</dbReference>
<comment type="caution">
    <text evidence="3">The sequence shown here is derived from an EMBL/GenBank/DDBJ whole genome shotgun (WGS) entry which is preliminary data.</text>
</comment>
<dbReference type="AlphaFoldDB" id="A0A133UCQ3"/>